<accession>A0A3R8YPI9</accession>
<reference evidence="6 7" key="1">
    <citation type="submission" date="2018-12" db="EMBL/GenBank/DDBJ databases">
        <title>The whole draft genome of Aquabacterium sp. SJQ9.</title>
        <authorList>
            <person name="Sun L."/>
            <person name="Gao X."/>
            <person name="Chen W."/>
            <person name="Huang K."/>
        </authorList>
    </citation>
    <scope>NUCLEOTIDE SEQUENCE [LARGE SCALE GENOMIC DNA]</scope>
    <source>
        <strain evidence="6 7">SJQ9</strain>
    </source>
</reference>
<keyword evidence="4" id="KW-0233">DNA recombination</keyword>
<dbReference type="Gene3D" id="3.30.160.390">
    <property type="entry name" value="Integrase, DNA-binding domain"/>
    <property type="match status" value="1"/>
</dbReference>
<keyword evidence="2" id="KW-0229">DNA integration</keyword>
<dbReference type="PROSITE" id="PS51898">
    <property type="entry name" value="TYR_RECOMBINASE"/>
    <property type="match status" value="1"/>
</dbReference>
<dbReference type="PANTHER" id="PTHR30629">
    <property type="entry name" value="PROPHAGE INTEGRASE"/>
    <property type="match status" value="1"/>
</dbReference>
<dbReference type="GO" id="GO:0003677">
    <property type="term" value="F:DNA binding"/>
    <property type="evidence" value="ECO:0007669"/>
    <property type="project" value="UniProtKB-KW"/>
</dbReference>
<protein>
    <submittedName>
        <fullName evidence="6">Site-specific integrase</fullName>
    </submittedName>
</protein>
<dbReference type="InterPro" id="IPR025166">
    <property type="entry name" value="Integrase_DNA_bind_dom"/>
</dbReference>
<dbReference type="OrthoDB" id="9775880at2"/>
<evidence type="ECO:0000256" key="3">
    <source>
        <dbReference type="ARBA" id="ARBA00023125"/>
    </source>
</evidence>
<dbReference type="Proteomes" id="UP000269265">
    <property type="component" value="Unassembled WGS sequence"/>
</dbReference>
<dbReference type="Gene3D" id="1.10.150.130">
    <property type="match status" value="1"/>
</dbReference>
<dbReference type="EMBL" id="RSED01000004">
    <property type="protein sequence ID" value="RRS05051.1"/>
    <property type="molecule type" value="Genomic_DNA"/>
</dbReference>
<dbReference type="GO" id="GO:0015074">
    <property type="term" value="P:DNA integration"/>
    <property type="evidence" value="ECO:0007669"/>
    <property type="project" value="UniProtKB-KW"/>
</dbReference>
<keyword evidence="3" id="KW-0238">DNA-binding</keyword>
<evidence type="ECO:0000256" key="1">
    <source>
        <dbReference type="ARBA" id="ARBA00008857"/>
    </source>
</evidence>
<dbReference type="Gene3D" id="1.10.443.10">
    <property type="entry name" value="Intergrase catalytic core"/>
    <property type="match status" value="1"/>
</dbReference>
<evidence type="ECO:0000256" key="4">
    <source>
        <dbReference type="ARBA" id="ARBA00023172"/>
    </source>
</evidence>
<evidence type="ECO:0000313" key="7">
    <source>
        <dbReference type="Proteomes" id="UP000269265"/>
    </source>
</evidence>
<dbReference type="InterPro" id="IPR050808">
    <property type="entry name" value="Phage_Integrase"/>
</dbReference>
<name>A0A3R8YPI9_9BURK</name>
<proteinExistence type="inferred from homology"/>
<dbReference type="InterPro" id="IPR002104">
    <property type="entry name" value="Integrase_catalytic"/>
</dbReference>
<dbReference type="AlphaFoldDB" id="A0A3R8YPI9"/>
<organism evidence="6 7">
    <name type="scientific">Aquabacterium soli</name>
    <dbReference type="NCBI Taxonomy" id="2493092"/>
    <lineage>
        <taxon>Bacteria</taxon>
        <taxon>Pseudomonadati</taxon>
        <taxon>Pseudomonadota</taxon>
        <taxon>Betaproteobacteria</taxon>
        <taxon>Burkholderiales</taxon>
        <taxon>Aquabacterium</taxon>
    </lineage>
</organism>
<dbReference type="SUPFAM" id="SSF56349">
    <property type="entry name" value="DNA breaking-rejoining enzymes"/>
    <property type="match status" value="1"/>
</dbReference>
<dbReference type="PANTHER" id="PTHR30629:SF2">
    <property type="entry name" value="PROPHAGE INTEGRASE INTS-RELATED"/>
    <property type="match status" value="1"/>
</dbReference>
<dbReference type="GO" id="GO:0006310">
    <property type="term" value="P:DNA recombination"/>
    <property type="evidence" value="ECO:0007669"/>
    <property type="project" value="UniProtKB-KW"/>
</dbReference>
<dbReference type="Pfam" id="PF00589">
    <property type="entry name" value="Phage_integrase"/>
    <property type="match status" value="1"/>
</dbReference>
<comment type="caution">
    <text evidence="6">The sequence shown here is derived from an EMBL/GenBank/DDBJ whole genome shotgun (WGS) entry which is preliminary data.</text>
</comment>
<dbReference type="InterPro" id="IPR011010">
    <property type="entry name" value="DNA_brk_join_enz"/>
</dbReference>
<dbReference type="Pfam" id="PF13356">
    <property type="entry name" value="Arm-DNA-bind_3"/>
    <property type="match status" value="1"/>
</dbReference>
<dbReference type="InterPro" id="IPR013762">
    <property type="entry name" value="Integrase-like_cat_sf"/>
</dbReference>
<sequence length="440" mass="49233">MNDNATSRQPRAKKWTDEKVKALKLPEGKREHRVLVDSGLYVFLRAKAGGDVSKQWQYRAQVNGARRWLSLGAYPAVGLAKAKSDLLIHQAAHETAKKGEGDHPVIVAQVARRKAKSEPTVEEVFKEWLEDKRLGSARKGGRPVRERTITVLKQNYDIYIGPKAAQHKFAKLDRTVIQETIDIPRRKGSPGAAAQVYRTWRGLVNFAMKREYVAGADPMRGIENPKPYRPAPVNAATDAELLALFKAIDASRLNEATKLAIEFQLLTGARPTEVRLATFSEFNMRRGIWAIPPERVKSDRPFNIHLSAEAQAIFRRAKALPRVEGNQSVFPGIGKGPMEKMAVARALSRLAQRIEDQGGKRLRPHDLRRTFRTMLSRLGVQPHIAELCMNHQETETMRRVYDGHDYFGEMTQAWDKAGAHLAAIRAGGALVIPIAKKTAA</sequence>
<dbReference type="RefSeq" id="WP_125242268.1">
    <property type="nucleotide sequence ID" value="NZ_RSED01000004.1"/>
</dbReference>
<dbReference type="CDD" id="cd00801">
    <property type="entry name" value="INT_P4_C"/>
    <property type="match status" value="1"/>
</dbReference>
<dbReference type="InterPro" id="IPR038488">
    <property type="entry name" value="Integrase_DNA-bd_sf"/>
</dbReference>
<feature type="domain" description="Tyr recombinase" evidence="5">
    <location>
        <begin position="228"/>
        <end position="415"/>
    </location>
</feature>
<evidence type="ECO:0000313" key="6">
    <source>
        <dbReference type="EMBL" id="RRS05051.1"/>
    </source>
</evidence>
<comment type="similarity">
    <text evidence="1">Belongs to the 'phage' integrase family.</text>
</comment>
<dbReference type="InterPro" id="IPR010998">
    <property type="entry name" value="Integrase_recombinase_N"/>
</dbReference>
<gene>
    <name evidence="6" type="ORF">EIP75_05590</name>
</gene>
<evidence type="ECO:0000256" key="2">
    <source>
        <dbReference type="ARBA" id="ARBA00022908"/>
    </source>
</evidence>
<keyword evidence="7" id="KW-1185">Reference proteome</keyword>
<evidence type="ECO:0000259" key="5">
    <source>
        <dbReference type="PROSITE" id="PS51898"/>
    </source>
</evidence>